<accession>A0ACA9PXR5</accession>
<keyword evidence="2" id="KW-1185">Reference proteome</keyword>
<reference evidence="1" key="1">
    <citation type="submission" date="2021-06" db="EMBL/GenBank/DDBJ databases">
        <authorList>
            <person name="Kallberg Y."/>
            <person name="Tangrot J."/>
            <person name="Rosling A."/>
        </authorList>
    </citation>
    <scope>NUCLEOTIDE SEQUENCE</scope>
    <source>
        <strain evidence="1">CL356</strain>
    </source>
</reference>
<comment type="caution">
    <text evidence="1">The sequence shown here is derived from an EMBL/GenBank/DDBJ whole genome shotgun (WGS) entry which is preliminary data.</text>
</comment>
<evidence type="ECO:0000313" key="2">
    <source>
        <dbReference type="Proteomes" id="UP000789525"/>
    </source>
</evidence>
<proteinExistence type="predicted"/>
<name>A0ACA9PXR5_9GLOM</name>
<evidence type="ECO:0000313" key="1">
    <source>
        <dbReference type="EMBL" id="CAG8728295.1"/>
    </source>
</evidence>
<sequence length="53" mass="6062">ERKSDIEPVSIRTRTGSSLINASITRVLGTYRKRRPRRQIPAGLESSSANHWR</sequence>
<gene>
    <name evidence="1" type="ORF">ACOLOM_LOCUS11485</name>
</gene>
<feature type="non-terminal residue" evidence="1">
    <location>
        <position position="1"/>
    </location>
</feature>
<organism evidence="1 2">
    <name type="scientific">Acaulospora colombiana</name>
    <dbReference type="NCBI Taxonomy" id="27376"/>
    <lineage>
        <taxon>Eukaryota</taxon>
        <taxon>Fungi</taxon>
        <taxon>Fungi incertae sedis</taxon>
        <taxon>Mucoromycota</taxon>
        <taxon>Glomeromycotina</taxon>
        <taxon>Glomeromycetes</taxon>
        <taxon>Diversisporales</taxon>
        <taxon>Acaulosporaceae</taxon>
        <taxon>Acaulospora</taxon>
    </lineage>
</organism>
<dbReference type="EMBL" id="CAJVPT010041614">
    <property type="protein sequence ID" value="CAG8728295.1"/>
    <property type="molecule type" value="Genomic_DNA"/>
</dbReference>
<protein>
    <submittedName>
        <fullName evidence="1">10404_t:CDS:1</fullName>
    </submittedName>
</protein>
<dbReference type="Proteomes" id="UP000789525">
    <property type="component" value="Unassembled WGS sequence"/>
</dbReference>